<dbReference type="SMART" id="SM01231">
    <property type="entry name" value="H-kinase_dim"/>
    <property type="match status" value="1"/>
</dbReference>
<dbReference type="SUPFAM" id="SSF47384">
    <property type="entry name" value="Homodimeric domain of signal transducing histidine kinase"/>
    <property type="match status" value="1"/>
</dbReference>
<dbReference type="Proteomes" id="UP001528673">
    <property type="component" value="Unassembled WGS sequence"/>
</dbReference>
<sequence>MSASDSDADYDFIAAAMPAFISEAREQVSQIEQLLLQLEEDPRNREQLDALFRCAHTVKGSAGIFGLTQVVDFTHHIETLLDELREGRLFLDAVLSSLLLACNDQILALVNQAAGEAQDDGAQQDRRDALVRQLRQAMGQAGAPVPPAAAPDEAAPAAEARLGRWHLSAHFGADCFRNGMDPLSVVRYLAGRTEVTALASDRSRLPPLEQLDPESCHLSVEISMRSEGPQEAVDDAFSFIRDDCQLHLIPPSAPTSRYVELLEELPDHPRLGELLVNVGAITEEQLAAGLDQQEKARAHSPTGPAPRLGEILQEQTGLAQDVLAAAVQKQQRPREAAADEQRYIRIPADRLDAVINLLGELVTAAAGADMLARQTRQSRLIEANQHIGHLIEEIRNGTLQLRMVPIGATFNRFRRVVRDTASELGKEVSLEIEGGDTELDKAVVEKIADPLMHLVRNGLDHGLETPAERLAHRKPAQGRLVLSAQHESGSILIRISDDGRGVDRQRVLQRAWERGLVEPGVVPPDEDILQLIFEPGFSTATQVTNLSGRGVGMDVVRQNIEALRGSVTVYSEAGRGTDIDIRLPLTLAIIDGFLISVGPSKFVLPLESVVEVVEGQAAAGAEAAQPDASGRYCMPLRGQLLPVISLRQLYHLDSPRPERVSIVIVQAGPTRFGLEVDQLLGQNQTVIKPLGRLFHTLRGISGSSILGSGEVALIFDVLALGALAVQAPRRASPQPQQSSVH</sequence>
<dbReference type="PANTHER" id="PTHR43395:SF10">
    <property type="entry name" value="CHEMOTAXIS PROTEIN CHEA"/>
    <property type="match status" value="1"/>
</dbReference>
<dbReference type="SMART" id="SM00073">
    <property type="entry name" value="HPT"/>
    <property type="match status" value="1"/>
</dbReference>
<feature type="domain" description="CheW-like" evidence="14">
    <location>
        <begin position="589"/>
        <end position="726"/>
    </location>
</feature>
<dbReference type="InterPro" id="IPR037006">
    <property type="entry name" value="CheA-like_homodim_sf"/>
</dbReference>
<evidence type="ECO:0000313" key="16">
    <source>
        <dbReference type="EMBL" id="MDD0837399.1"/>
    </source>
</evidence>
<dbReference type="InterPro" id="IPR004358">
    <property type="entry name" value="Sig_transdc_His_kin-like_C"/>
</dbReference>
<dbReference type="InterPro" id="IPR005467">
    <property type="entry name" value="His_kinase_dom"/>
</dbReference>
<evidence type="ECO:0000256" key="9">
    <source>
        <dbReference type="ARBA" id="ARBA00022840"/>
    </source>
</evidence>
<comment type="function">
    <text evidence="11">Involved in the transmission of sensory signals from the chemoreceptors to the flagellar motors. CheA is autophosphorylated; it can transfer its phosphate group to either CheB or CheY.</text>
</comment>
<dbReference type="SUPFAM" id="SSF50341">
    <property type="entry name" value="CheW-like"/>
    <property type="match status" value="1"/>
</dbReference>
<evidence type="ECO:0000256" key="2">
    <source>
        <dbReference type="ARBA" id="ARBA00012438"/>
    </source>
</evidence>
<comment type="caution">
    <text evidence="16">The sequence shown here is derived from an EMBL/GenBank/DDBJ whole genome shotgun (WGS) entry which is preliminary data.</text>
</comment>
<dbReference type="Pfam" id="PF01584">
    <property type="entry name" value="CheW"/>
    <property type="match status" value="1"/>
</dbReference>
<keyword evidence="6" id="KW-0808">Transferase</keyword>
<dbReference type="Pfam" id="PF02518">
    <property type="entry name" value="HATPase_c"/>
    <property type="match status" value="1"/>
</dbReference>
<evidence type="ECO:0000256" key="7">
    <source>
        <dbReference type="ARBA" id="ARBA00022741"/>
    </source>
</evidence>
<dbReference type="SMART" id="SM00260">
    <property type="entry name" value="CheW"/>
    <property type="match status" value="1"/>
</dbReference>
<keyword evidence="9" id="KW-0067">ATP-binding</keyword>
<dbReference type="PROSITE" id="PS50851">
    <property type="entry name" value="CHEW"/>
    <property type="match status" value="1"/>
</dbReference>
<dbReference type="PROSITE" id="PS50109">
    <property type="entry name" value="HIS_KIN"/>
    <property type="match status" value="1"/>
</dbReference>
<dbReference type="InterPro" id="IPR008207">
    <property type="entry name" value="Sig_transdc_His_kin_Hpt_dom"/>
</dbReference>
<evidence type="ECO:0000256" key="5">
    <source>
        <dbReference type="ARBA" id="ARBA00022553"/>
    </source>
</evidence>
<protein>
    <recommendedName>
        <fullName evidence="3">Chemotaxis protein CheA</fullName>
        <ecNumber evidence="2">2.7.13.3</ecNumber>
    </recommendedName>
</protein>
<reference evidence="16 17" key="1">
    <citation type="submission" date="2023-02" db="EMBL/GenBank/DDBJ databases">
        <title>Bacterial whole genomic sequence of Curvibacter sp. HBC61.</title>
        <authorList>
            <person name="Le V."/>
            <person name="Ko S.-R."/>
            <person name="Ahn C.-Y."/>
            <person name="Oh H.-M."/>
        </authorList>
    </citation>
    <scope>NUCLEOTIDE SEQUENCE [LARGE SCALE GENOMIC DNA]</scope>
    <source>
        <strain evidence="16 17">HBC61</strain>
    </source>
</reference>
<dbReference type="Gene3D" id="2.30.30.40">
    <property type="entry name" value="SH3 Domains"/>
    <property type="match status" value="1"/>
</dbReference>
<keyword evidence="4" id="KW-0145">Chemotaxis</keyword>
<dbReference type="EMBL" id="JAQSIP010000001">
    <property type="protein sequence ID" value="MDD0837399.1"/>
    <property type="molecule type" value="Genomic_DNA"/>
</dbReference>
<evidence type="ECO:0000256" key="6">
    <source>
        <dbReference type="ARBA" id="ARBA00022679"/>
    </source>
</evidence>
<feature type="domain" description="HPt" evidence="15">
    <location>
        <begin position="9"/>
        <end position="113"/>
    </location>
</feature>
<dbReference type="Pfam" id="PF01627">
    <property type="entry name" value="Hpt"/>
    <property type="match status" value="1"/>
</dbReference>
<evidence type="ECO:0000256" key="10">
    <source>
        <dbReference type="ARBA" id="ARBA00023012"/>
    </source>
</evidence>
<dbReference type="PROSITE" id="PS50894">
    <property type="entry name" value="HPT"/>
    <property type="match status" value="1"/>
</dbReference>
<dbReference type="InterPro" id="IPR036890">
    <property type="entry name" value="HATPase_C_sf"/>
</dbReference>
<keyword evidence="10" id="KW-0902">Two-component regulatory system</keyword>
<dbReference type="InterPro" id="IPR036641">
    <property type="entry name" value="HPT_dom_sf"/>
</dbReference>
<organism evidence="16 17">
    <name type="scientific">Curvibacter cyanobacteriorum</name>
    <dbReference type="NCBI Taxonomy" id="3026422"/>
    <lineage>
        <taxon>Bacteria</taxon>
        <taxon>Pseudomonadati</taxon>
        <taxon>Pseudomonadota</taxon>
        <taxon>Betaproteobacteria</taxon>
        <taxon>Burkholderiales</taxon>
        <taxon>Comamonadaceae</taxon>
        <taxon>Curvibacter</taxon>
    </lineage>
</organism>
<evidence type="ECO:0000256" key="1">
    <source>
        <dbReference type="ARBA" id="ARBA00000085"/>
    </source>
</evidence>
<gene>
    <name evidence="16" type="ORF">PSQ40_02325</name>
</gene>
<feature type="domain" description="Histidine kinase" evidence="13">
    <location>
        <begin position="339"/>
        <end position="587"/>
    </location>
</feature>
<dbReference type="InterPro" id="IPR004105">
    <property type="entry name" value="CheA-like_dim"/>
</dbReference>
<dbReference type="InterPro" id="IPR036097">
    <property type="entry name" value="HisK_dim/P_sf"/>
</dbReference>
<dbReference type="InterPro" id="IPR051315">
    <property type="entry name" value="Bact_Chemotaxis_CheA"/>
</dbReference>
<comment type="catalytic activity">
    <reaction evidence="1">
        <text>ATP + protein L-histidine = ADP + protein N-phospho-L-histidine.</text>
        <dbReference type="EC" id="2.7.13.3"/>
    </reaction>
</comment>
<dbReference type="SUPFAM" id="SSF55874">
    <property type="entry name" value="ATPase domain of HSP90 chaperone/DNA topoisomerase II/histidine kinase"/>
    <property type="match status" value="1"/>
</dbReference>
<evidence type="ECO:0000313" key="17">
    <source>
        <dbReference type="Proteomes" id="UP001528673"/>
    </source>
</evidence>
<dbReference type="Pfam" id="PF02895">
    <property type="entry name" value="H-kinase_dim"/>
    <property type="match status" value="1"/>
</dbReference>
<dbReference type="InterPro" id="IPR003594">
    <property type="entry name" value="HATPase_dom"/>
</dbReference>
<dbReference type="PANTHER" id="PTHR43395">
    <property type="entry name" value="SENSOR HISTIDINE KINASE CHEA"/>
    <property type="match status" value="1"/>
</dbReference>
<dbReference type="InterPro" id="IPR002545">
    <property type="entry name" value="CheW-lke_dom"/>
</dbReference>
<dbReference type="CDD" id="cd16916">
    <property type="entry name" value="HATPase_CheA-like"/>
    <property type="match status" value="1"/>
</dbReference>
<evidence type="ECO:0000259" key="14">
    <source>
        <dbReference type="PROSITE" id="PS50851"/>
    </source>
</evidence>
<keyword evidence="5 12" id="KW-0597">Phosphoprotein</keyword>
<proteinExistence type="predicted"/>
<keyword evidence="7" id="KW-0547">Nucleotide-binding</keyword>
<name>A0ABT5MVQ3_9BURK</name>
<dbReference type="SUPFAM" id="SSF47226">
    <property type="entry name" value="Histidine-containing phosphotransfer domain, HPT domain"/>
    <property type="match status" value="1"/>
</dbReference>
<dbReference type="CDD" id="cd00088">
    <property type="entry name" value="HPT"/>
    <property type="match status" value="1"/>
</dbReference>
<dbReference type="Gene3D" id="1.20.120.160">
    <property type="entry name" value="HPT domain"/>
    <property type="match status" value="1"/>
</dbReference>
<dbReference type="Gene3D" id="3.30.565.10">
    <property type="entry name" value="Histidine kinase-like ATPase, C-terminal domain"/>
    <property type="match status" value="1"/>
</dbReference>
<dbReference type="Gene3D" id="1.10.287.560">
    <property type="entry name" value="Histidine kinase CheA-like, homodimeric domain"/>
    <property type="match status" value="1"/>
</dbReference>
<accession>A0ABT5MVQ3</accession>
<dbReference type="RefSeq" id="WP_273948441.1">
    <property type="nucleotide sequence ID" value="NZ_JAQSIP010000001.1"/>
</dbReference>
<evidence type="ECO:0000259" key="15">
    <source>
        <dbReference type="PROSITE" id="PS50894"/>
    </source>
</evidence>
<dbReference type="SMART" id="SM00387">
    <property type="entry name" value="HATPase_c"/>
    <property type="match status" value="1"/>
</dbReference>
<keyword evidence="17" id="KW-1185">Reference proteome</keyword>
<evidence type="ECO:0000256" key="8">
    <source>
        <dbReference type="ARBA" id="ARBA00022777"/>
    </source>
</evidence>
<dbReference type="PRINTS" id="PR00344">
    <property type="entry name" value="BCTRLSENSOR"/>
</dbReference>
<feature type="modified residue" description="Phosphohistidine" evidence="12">
    <location>
        <position position="56"/>
    </location>
</feature>
<evidence type="ECO:0000256" key="4">
    <source>
        <dbReference type="ARBA" id="ARBA00022500"/>
    </source>
</evidence>
<evidence type="ECO:0000256" key="11">
    <source>
        <dbReference type="ARBA" id="ARBA00035100"/>
    </source>
</evidence>
<dbReference type="EC" id="2.7.13.3" evidence="2"/>
<evidence type="ECO:0000259" key="13">
    <source>
        <dbReference type="PROSITE" id="PS50109"/>
    </source>
</evidence>
<evidence type="ECO:0000256" key="12">
    <source>
        <dbReference type="PROSITE-ProRule" id="PRU00110"/>
    </source>
</evidence>
<dbReference type="InterPro" id="IPR036061">
    <property type="entry name" value="CheW-like_dom_sf"/>
</dbReference>
<evidence type="ECO:0000256" key="3">
    <source>
        <dbReference type="ARBA" id="ARBA00021495"/>
    </source>
</evidence>
<keyword evidence="8" id="KW-0418">Kinase</keyword>